<proteinExistence type="predicted"/>
<evidence type="ECO:0000313" key="2">
    <source>
        <dbReference type="EMBL" id="SFR05273.1"/>
    </source>
</evidence>
<dbReference type="PANTHER" id="PTHR35810:SF1">
    <property type="entry name" value="CYTOPLASMIC PROTEIN"/>
    <property type="match status" value="1"/>
</dbReference>
<dbReference type="PANTHER" id="PTHR35810">
    <property type="entry name" value="CYTOPLASMIC PROTEIN-RELATED"/>
    <property type="match status" value="1"/>
</dbReference>
<reference evidence="3" key="1">
    <citation type="submission" date="2016-10" db="EMBL/GenBank/DDBJ databases">
        <authorList>
            <person name="Varghese N."/>
            <person name="Submissions S."/>
        </authorList>
    </citation>
    <scope>NUCLEOTIDE SEQUENCE [LARGE SCALE GENOMIC DNA]</scope>
    <source>
        <strain evidence="3">DSM 3669</strain>
    </source>
</reference>
<organism evidence="2 3">
    <name type="scientific">Desulfoscipio geothermicus DSM 3669</name>
    <dbReference type="NCBI Taxonomy" id="1121426"/>
    <lineage>
        <taxon>Bacteria</taxon>
        <taxon>Bacillati</taxon>
        <taxon>Bacillota</taxon>
        <taxon>Clostridia</taxon>
        <taxon>Eubacteriales</taxon>
        <taxon>Desulfallaceae</taxon>
        <taxon>Desulfoscipio</taxon>
    </lineage>
</organism>
<protein>
    <submittedName>
        <fullName evidence="2">Virulence protein RhuM family protein</fullName>
    </submittedName>
</protein>
<feature type="region of interest" description="Disordered" evidence="1">
    <location>
        <begin position="39"/>
        <end position="73"/>
    </location>
</feature>
<dbReference type="OrthoDB" id="9802752at2"/>
<feature type="compositionally biased region" description="Basic and acidic residues" evidence="1">
    <location>
        <begin position="44"/>
        <end position="73"/>
    </location>
</feature>
<evidence type="ECO:0000313" key="3">
    <source>
        <dbReference type="Proteomes" id="UP000199584"/>
    </source>
</evidence>
<sequence>MTAAEKPARRRKQVFMKDWERKLDEFLAFNERRVLPDAGSVSKKAADNHARQEYDRFTERRREHKEALGEAESIKALEETARRLLDRGERE</sequence>
<dbReference type="EMBL" id="FOYM01000011">
    <property type="protein sequence ID" value="SFR05273.1"/>
    <property type="molecule type" value="Genomic_DNA"/>
</dbReference>
<dbReference type="Pfam" id="PF13310">
    <property type="entry name" value="Virulence_RhuM"/>
    <property type="match status" value="1"/>
</dbReference>
<dbReference type="InterPro" id="IPR011204">
    <property type="entry name" value="Virulence_RhuM-like"/>
</dbReference>
<name>A0A1I6DIJ5_9FIRM</name>
<dbReference type="STRING" id="39060.SAMN05660706_111107"/>
<accession>A0A1I6DIJ5</accession>
<evidence type="ECO:0000256" key="1">
    <source>
        <dbReference type="SAM" id="MobiDB-lite"/>
    </source>
</evidence>
<gene>
    <name evidence="2" type="ORF">SAMN05660706_111107</name>
</gene>
<dbReference type="AlphaFoldDB" id="A0A1I6DIJ5"/>
<dbReference type="Proteomes" id="UP000199584">
    <property type="component" value="Unassembled WGS sequence"/>
</dbReference>
<keyword evidence="3" id="KW-1185">Reference proteome</keyword>